<keyword evidence="2" id="KW-1185">Reference proteome</keyword>
<dbReference type="Proteomes" id="UP001066276">
    <property type="component" value="Chromosome 9"/>
</dbReference>
<accession>A0AAV7MW65</accession>
<evidence type="ECO:0000313" key="1">
    <source>
        <dbReference type="EMBL" id="KAJ1107976.1"/>
    </source>
</evidence>
<organism evidence="1 2">
    <name type="scientific">Pleurodeles waltl</name>
    <name type="common">Iberian ribbed newt</name>
    <dbReference type="NCBI Taxonomy" id="8319"/>
    <lineage>
        <taxon>Eukaryota</taxon>
        <taxon>Metazoa</taxon>
        <taxon>Chordata</taxon>
        <taxon>Craniata</taxon>
        <taxon>Vertebrata</taxon>
        <taxon>Euteleostomi</taxon>
        <taxon>Amphibia</taxon>
        <taxon>Batrachia</taxon>
        <taxon>Caudata</taxon>
        <taxon>Salamandroidea</taxon>
        <taxon>Salamandridae</taxon>
        <taxon>Pleurodelinae</taxon>
        <taxon>Pleurodeles</taxon>
    </lineage>
</organism>
<sequence>MIQKPHSAGLDLRVSISDAVHRYSCSVHRFFIRGSSELRFTDAEMAASSSPFKVPGTGWAPQGRVGVSPEAPAAGREKSLLSLRLQTTGGKL</sequence>
<protein>
    <submittedName>
        <fullName evidence="1">Uncharacterized protein</fullName>
    </submittedName>
</protein>
<dbReference type="EMBL" id="JANPWB010000013">
    <property type="protein sequence ID" value="KAJ1107976.1"/>
    <property type="molecule type" value="Genomic_DNA"/>
</dbReference>
<evidence type="ECO:0000313" key="2">
    <source>
        <dbReference type="Proteomes" id="UP001066276"/>
    </source>
</evidence>
<comment type="caution">
    <text evidence="1">The sequence shown here is derived from an EMBL/GenBank/DDBJ whole genome shotgun (WGS) entry which is preliminary data.</text>
</comment>
<reference evidence="1" key="1">
    <citation type="journal article" date="2022" name="bioRxiv">
        <title>Sequencing and chromosome-scale assembly of the giantPleurodeles waltlgenome.</title>
        <authorList>
            <person name="Brown T."/>
            <person name="Elewa A."/>
            <person name="Iarovenko S."/>
            <person name="Subramanian E."/>
            <person name="Araus A.J."/>
            <person name="Petzold A."/>
            <person name="Susuki M."/>
            <person name="Suzuki K.-i.T."/>
            <person name="Hayashi T."/>
            <person name="Toyoda A."/>
            <person name="Oliveira C."/>
            <person name="Osipova E."/>
            <person name="Leigh N.D."/>
            <person name="Simon A."/>
            <person name="Yun M.H."/>
        </authorList>
    </citation>
    <scope>NUCLEOTIDE SEQUENCE</scope>
    <source>
        <strain evidence="1">20211129_DDA</strain>
        <tissue evidence="1">Liver</tissue>
    </source>
</reference>
<gene>
    <name evidence="1" type="ORF">NDU88_005361</name>
</gene>
<proteinExistence type="predicted"/>
<dbReference type="AlphaFoldDB" id="A0AAV7MW65"/>
<name>A0AAV7MW65_PLEWA</name>